<dbReference type="VEuPathDB" id="TrichDB:TVAG_209660"/>
<feature type="domain" description="Glycosyltransferase 61 catalytic" evidence="1">
    <location>
        <begin position="56"/>
        <end position="234"/>
    </location>
</feature>
<dbReference type="InterPro" id="IPR049625">
    <property type="entry name" value="Glyco_transf_61_cat"/>
</dbReference>
<dbReference type="Pfam" id="PF04577">
    <property type="entry name" value="Glyco_transf_61"/>
    <property type="match status" value="1"/>
</dbReference>
<dbReference type="Proteomes" id="UP000001542">
    <property type="component" value="Unassembled WGS sequence"/>
</dbReference>
<evidence type="ECO:0000313" key="3">
    <source>
        <dbReference type="Proteomes" id="UP000001542"/>
    </source>
</evidence>
<dbReference type="VEuPathDB" id="TrichDB:TVAGG3_0000570"/>
<reference evidence="2" key="2">
    <citation type="journal article" date="2007" name="Science">
        <title>Draft genome sequence of the sexually transmitted pathogen Trichomonas vaginalis.</title>
        <authorList>
            <person name="Carlton J.M."/>
            <person name="Hirt R.P."/>
            <person name="Silva J.C."/>
            <person name="Delcher A.L."/>
            <person name="Schatz M."/>
            <person name="Zhao Q."/>
            <person name="Wortman J.R."/>
            <person name="Bidwell S.L."/>
            <person name="Alsmark U.C.M."/>
            <person name="Besteiro S."/>
            <person name="Sicheritz-Ponten T."/>
            <person name="Noel C.J."/>
            <person name="Dacks J.B."/>
            <person name="Foster P.G."/>
            <person name="Simillion C."/>
            <person name="Van de Peer Y."/>
            <person name="Miranda-Saavedra D."/>
            <person name="Barton G.J."/>
            <person name="Westrop G.D."/>
            <person name="Mueller S."/>
            <person name="Dessi D."/>
            <person name="Fiori P.L."/>
            <person name="Ren Q."/>
            <person name="Paulsen I."/>
            <person name="Zhang H."/>
            <person name="Bastida-Corcuera F.D."/>
            <person name="Simoes-Barbosa A."/>
            <person name="Brown M.T."/>
            <person name="Hayes R.D."/>
            <person name="Mukherjee M."/>
            <person name="Okumura C.Y."/>
            <person name="Schneider R."/>
            <person name="Smith A.J."/>
            <person name="Vanacova S."/>
            <person name="Villalvazo M."/>
            <person name="Haas B.J."/>
            <person name="Pertea M."/>
            <person name="Feldblyum T.V."/>
            <person name="Utterback T.R."/>
            <person name="Shu C.L."/>
            <person name="Osoegawa K."/>
            <person name="de Jong P.J."/>
            <person name="Hrdy I."/>
            <person name="Horvathova L."/>
            <person name="Zubacova Z."/>
            <person name="Dolezal P."/>
            <person name="Malik S.B."/>
            <person name="Logsdon J.M. Jr."/>
            <person name="Henze K."/>
            <person name="Gupta A."/>
            <person name="Wang C.C."/>
            <person name="Dunne R.L."/>
            <person name="Upcroft J.A."/>
            <person name="Upcroft P."/>
            <person name="White O."/>
            <person name="Salzberg S.L."/>
            <person name="Tang P."/>
            <person name="Chiu C.-H."/>
            <person name="Lee Y.-S."/>
            <person name="Embley T.M."/>
            <person name="Coombs G.H."/>
            <person name="Mottram J.C."/>
            <person name="Tachezy J."/>
            <person name="Fraser-Liggett C.M."/>
            <person name="Johnson P.J."/>
        </authorList>
    </citation>
    <scope>NUCLEOTIDE SEQUENCE [LARGE SCALE GENOMIC DNA]</scope>
    <source>
        <strain evidence="2">G3</strain>
    </source>
</reference>
<dbReference type="GO" id="GO:0016757">
    <property type="term" value="F:glycosyltransferase activity"/>
    <property type="evidence" value="ECO:0000318"/>
    <property type="project" value="GO_Central"/>
</dbReference>
<reference evidence="2" key="1">
    <citation type="submission" date="2006-10" db="EMBL/GenBank/DDBJ databases">
        <authorList>
            <person name="Amadeo P."/>
            <person name="Zhao Q."/>
            <person name="Wortman J."/>
            <person name="Fraser-Liggett C."/>
            <person name="Carlton J."/>
        </authorList>
    </citation>
    <scope>NUCLEOTIDE SEQUENCE</scope>
    <source>
        <strain evidence="2">G3</strain>
    </source>
</reference>
<name>A2GAU3_TRIV3</name>
<dbReference type="AlphaFoldDB" id="A2GAU3"/>
<keyword evidence="3" id="KW-1185">Reference proteome</keyword>
<gene>
    <name evidence="2" type="ORF">TVAG_209660</name>
</gene>
<sequence>MVYVTLFKDVFVSKGQISDEKRSFKTIYQDHGGHTMMQTTGELFELVYYIQYFNMYGHNIHDFLCAMMLVPQDLVSRGFMVNSPPMYREITQEILNFLGYKVTFVDLSQQIYVHSLWLINSLEYAHGYTAGGLDRLRKLIKTKVNFNKIKPTRFVINDRPKGSGRNFDDVNKLYEAISSGTKIDEGCKWEIADSQFSSSVETIVKFWQSLKVLVAPCGSGIYNSIFMHEKCGMCLMFTTQVDEPNLQLCANLRFFLIGVIHPKTPHKGPDVYPVDVPAMVKYTQRVVDAVNARHWTTMEDVVVHFHEPSYLNSPPHEF</sequence>
<dbReference type="EMBL" id="DS114848">
    <property type="protein sequence ID" value="EAX85727.1"/>
    <property type="molecule type" value="Genomic_DNA"/>
</dbReference>
<evidence type="ECO:0000313" key="2">
    <source>
        <dbReference type="EMBL" id="EAX85727.1"/>
    </source>
</evidence>
<dbReference type="InParanoid" id="A2GAU3"/>
<accession>A2GAU3</accession>
<dbReference type="KEGG" id="tva:4743369"/>
<protein>
    <recommendedName>
        <fullName evidence="1">Glycosyltransferase 61 catalytic domain-containing protein</fullName>
    </recommendedName>
</protein>
<evidence type="ECO:0000259" key="1">
    <source>
        <dbReference type="Pfam" id="PF04577"/>
    </source>
</evidence>
<proteinExistence type="predicted"/>
<organism evidence="2 3">
    <name type="scientific">Trichomonas vaginalis (strain ATCC PRA-98 / G3)</name>
    <dbReference type="NCBI Taxonomy" id="412133"/>
    <lineage>
        <taxon>Eukaryota</taxon>
        <taxon>Metamonada</taxon>
        <taxon>Parabasalia</taxon>
        <taxon>Trichomonadida</taxon>
        <taxon>Trichomonadidae</taxon>
        <taxon>Trichomonas</taxon>
    </lineage>
</organism>